<dbReference type="Pfam" id="PF02580">
    <property type="entry name" value="Tyr_Deacylase"/>
    <property type="match status" value="1"/>
</dbReference>
<keyword evidence="3 4" id="KW-0378">Hydrolase</keyword>
<dbReference type="Gene3D" id="3.50.80.10">
    <property type="entry name" value="D-tyrosyl-tRNA(Tyr) deacylase"/>
    <property type="match status" value="1"/>
</dbReference>
<reference evidence="5 7" key="1">
    <citation type="submission" date="2017-12" db="EMBL/GenBank/DDBJ databases">
        <title>Complete genome sequence of Herbivorax saccincola GGR1, a novel Cellulosome-producing hydrolytic bacterium in a thermophilic biogas plant, established by Illumina and Nanopore MinION sequencing.</title>
        <authorList>
            <person name="Pechtl A."/>
            <person name="Ruckert C."/>
            <person name="Koeck D.E."/>
            <person name="Maus I."/>
            <person name="Winkler A."/>
            <person name="Kalinowski J."/>
            <person name="Puhler A."/>
            <person name="Schwarz W.W."/>
            <person name="Zverlov V.V."/>
            <person name="Schluter A."/>
            <person name="Liebl W."/>
        </authorList>
    </citation>
    <scope>NUCLEOTIDE SEQUENCE [LARGE SCALE GENOMIC DNA]</scope>
    <source>
        <strain evidence="5">GGR1</strain>
        <strain evidence="7">SR1</strain>
    </source>
</reference>
<protein>
    <recommendedName>
        <fullName evidence="4">D-aminoacyl-tRNA deacylase</fullName>
        <shortName evidence="4">DTD</shortName>
        <ecNumber evidence="4">3.1.1.96</ecNumber>
    </recommendedName>
    <alternativeName>
        <fullName evidence="4">Gly-tRNA(Ala) deacylase</fullName>
        <ecNumber evidence="4">3.1.1.-</ecNumber>
    </alternativeName>
</protein>
<evidence type="ECO:0000256" key="3">
    <source>
        <dbReference type="ARBA" id="ARBA00022801"/>
    </source>
</evidence>
<organism evidence="5 7">
    <name type="scientific">Acetivibrio saccincola</name>
    <dbReference type="NCBI Taxonomy" id="1677857"/>
    <lineage>
        <taxon>Bacteria</taxon>
        <taxon>Bacillati</taxon>
        <taxon>Bacillota</taxon>
        <taxon>Clostridia</taxon>
        <taxon>Eubacteriales</taxon>
        <taxon>Oscillospiraceae</taxon>
        <taxon>Acetivibrio</taxon>
    </lineage>
</organism>
<dbReference type="EMBL" id="CP025197">
    <property type="protein sequence ID" value="AUG58159.1"/>
    <property type="molecule type" value="Genomic_DNA"/>
</dbReference>
<evidence type="ECO:0000256" key="2">
    <source>
        <dbReference type="ARBA" id="ARBA00022555"/>
    </source>
</evidence>
<feature type="short sequence motif" description="Gly-cisPro motif, important for rejection of L-amino acids" evidence="4">
    <location>
        <begin position="137"/>
        <end position="138"/>
    </location>
</feature>
<comment type="subunit">
    <text evidence="4">Homodimer.</text>
</comment>
<reference evidence="6 8" key="2">
    <citation type="journal article" date="2018" name="Syst. Appl. Microbiol.">
        <title>Characterization and high-quality draft genome sequence of Herbivorax saccincola A7, an anaerobic, alkaliphilic, thermophilic, cellulolytic, and xylanolytic bacterium.</title>
        <authorList>
            <person name="Aikawa S."/>
            <person name="Baramee S."/>
            <person name="Sermsathanaswadi J."/>
            <person name="Thianheng P."/>
            <person name="Tachaapaikoon C."/>
            <person name="Shikata A."/>
            <person name="Waeonukul R."/>
            <person name="Pason P."/>
            <person name="Ratanakhanokchai K."/>
            <person name="Kosugi A."/>
        </authorList>
    </citation>
    <scope>NUCLEOTIDE SEQUENCE [LARGE SCALE GENOMIC DNA]</scope>
    <source>
        <strain evidence="6 8">A7</strain>
    </source>
</reference>
<dbReference type="Proteomes" id="UP000233534">
    <property type="component" value="Chromosome"/>
</dbReference>
<dbReference type="CDD" id="cd00563">
    <property type="entry name" value="Dtyr_deacylase"/>
    <property type="match status" value="1"/>
</dbReference>
<sequence length="149" mass="16890">MRAVVQRVTYSKVTVENKTVGEIGKGLNVLLGIGKEDGQKDIEYLVDKIINLRIFEDENGKMNVSLKDINGQLIVVSQFTLYGDCRRGRRPGFDRAARPEDAEKIYNRFIEECKKHGVKVETGKFQAMMSVEIHNDGPVTILLDSKKEF</sequence>
<comment type="catalytic activity">
    <reaction evidence="4">
        <text>a D-aminoacyl-tRNA + H2O = a tRNA + a D-alpha-amino acid + H(+)</text>
        <dbReference type="Rhea" id="RHEA:13953"/>
        <dbReference type="Rhea" id="RHEA-COMP:10123"/>
        <dbReference type="Rhea" id="RHEA-COMP:10124"/>
        <dbReference type="ChEBI" id="CHEBI:15377"/>
        <dbReference type="ChEBI" id="CHEBI:15378"/>
        <dbReference type="ChEBI" id="CHEBI:59871"/>
        <dbReference type="ChEBI" id="CHEBI:78442"/>
        <dbReference type="ChEBI" id="CHEBI:79333"/>
        <dbReference type="EC" id="3.1.1.96"/>
    </reaction>
</comment>
<dbReference type="PANTHER" id="PTHR10472">
    <property type="entry name" value="D-TYROSYL-TRNA TYR DEACYLASE"/>
    <property type="match status" value="1"/>
</dbReference>
<dbReference type="EMBL" id="NEMB01000003">
    <property type="protein sequence ID" value="PQQ68040.1"/>
    <property type="molecule type" value="Genomic_DNA"/>
</dbReference>
<dbReference type="EC" id="3.1.1.-" evidence="4"/>
<accession>A0A2K9E446</accession>
<dbReference type="PANTHER" id="PTHR10472:SF5">
    <property type="entry name" value="D-AMINOACYL-TRNA DEACYLASE 1"/>
    <property type="match status" value="1"/>
</dbReference>
<keyword evidence="4" id="KW-0963">Cytoplasm</keyword>
<evidence type="ECO:0000256" key="1">
    <source>
        <dbReference type="ARBA" id="ARBA00009673"/>
    </source>
</evidence>
<dbReference type="GO" id="GO:0051500">
    <property type="term" value="F:D-tyrosyl-tRNA(Tyr) deacylase activity"/>
    <property type="evidence" value="ECO:0007669"/>
    <property type="project" value="TreeGrafter"/>
</dbReference>
<proteinExistence type="inferred from homology"/>
<dbReference type="SUPFAM" id="SSF69500">
    <property type="entry name" value="DTD-like"/>
    <property type="match status" value="1"/>
</dbReference>
<keyword evidence="2 4" id="KW-0820">tRNA-binding</keyword>
<comment type="domain">
    <text evidence="4">A Gly-cisPro motif from one monomer fits into the active site of the other monomer to allow specific chiral rejection of L-amino acids.</text>
</comment>
<evidence type="ECO:0000313" key="8">
    <source>
        <dbReference type="Proteomes" id="UP000239720"/>
    </source>
</evidence>
<comment type="function">
    <text evidence="4">An aminoacyl-tRNA editing enzyme that deacylates mischarged D-aminoacyl-tRNAs. Also deacylates mischarged glycyl-tRNA(Ala), protecting cells against glycine mischarging by AlaRS. Acts via tRNA-based rather than protein-based catalysis; rejects L-amino acids rather than detecting D-amino acids in the active site. By recycling D-aminoacyl-tRNA to D-amino acids and free tRNA molecules, this enzyme counteracts the toxicity associated with the formation of D-aminoacyl-tRNA entities in vivo and helps enforce protein L-homochirality.</text>
</comment>
<dbReference type="GO" id="GO:0106026">
    <property type="term" value="F:Gly-tRNA(Ala) deacylase activity"/>
    <property type="evidence" value="ECO:0007669"/>
    <property type="project" value="UniProtKB-UniRule"/>
</dbReference>
<dbReference type="RefSeq" id="WP_101302376.1">
    <property type="nucleotide sequence ID" value="NZ_CP025197.1"/>
</dbReference>
<dbReference type="EC" id="3.1.1.96" evidence="4"/>
<comment type="subcellular location">
    <subcellularLocation>
        <location evidence="4">Cytoplasm</location>
    </subcellularLocation>
</comment>
<dbReference type="Proteomes" id="UP000239720">
    <property type="component" value="Unassembled WGS sequence"/>
</dbReference>
<dbReference type="GO" id="GO:0005737">
    <property type="term" value="C:cytoplasm"/>
    <property type="evidence" value="ECO:0007669"/>
    <property type="project" value="UniProtKB-SubCell"/>
</dbReference>
<dbReference type="InterPro" id="IPR003732">
    <property type="entry name" value="Daa-tRNA_deacyls_DTD"/>
</dbReference>
<keyword evidence="4" id="KW-0694">RNA-binding</keyword>
<name>A0A2K9E446_9FIRM</name>
<dbReference type="InterPro" id="IPR023509">
    <property type="entry name" value="DTD-like_sf"/>
</dbReference>
<evidence type="ECO:0000313" key="7">
    <source>
        <dbReference type="Proteomes" id="UP000233534"/>
    </source>
</evidence>
<dbReference type="AlphaFoldDB" id="A0A2K9E446"/>
<gene>
    <name evidence="4 5" type="primary">dtd</name>
    <name evidence="6" type="ORF">B9R14_15540</name>
    <name evidence="5" type="ORF">HVS_11325</name>
</gene>
<dbReference type="GO" id="GO:0043908">
    <property type="term" value="F:Ser(Gly)-tRNA(Ala) hydrolase activity"/>
    <property type="evidence" value="ECO:0007669"/>
    <property type="project" value="UniProtKB-UniRule"/>
</dbReference>
<evidence type="ECO:0000256" key="4">
    <source>
        <dbReference type="HAMAP-Rule" id="MF_00518"/>
    </source>
</evidence>
<dbReference type="KEGG" id="hsc:HVS_11325"/>
<evidence type="ECO:0000313" key="6">
    <source>
        <dbReference type="EMBL" id="PQQ68040.1"/>
    </source>
</evidence>
<comment type="similarity">
    <text evidence="1 4">Belongs to the DTD family.</text>
</comment>
<dbReference type="FunFam" id="3.50.80.10:FF:000001">
    <property type="entry name" value="D-aminoacyl-tRNA deacylase"/>
    <property type="match status" value="1"/>
</dbReference>
<keyword evidence="7" id="KW-1185">Reference proteome</keyword>
<evidence type="ECO:0000313" key="5">
    <source>
        <dbReference type="EMBL" id="AUG58159.1"/>
    </source>
</evidence>
<dbReference type="GO" id="GO:0019478">
    <property type="term" value="P:D-amino acid catabolic process"/>
    <property type="evidence" value="ECO:0007669"/>
    <property type="project" value="UniProtKB-UniRule"/>
</dbReference>
<comment type="catalytic activity">
    <reaction evidence="4">
        <text>glycyl-tRNA(Ala) + H2O = tRNA(Ala) + glycine + H(+)</text>
        <dbReference type="Rhea" id="RHEA:53744"/>
        <dbReference type="Rhea" id="RHEA-COMP:9657"/>
        <dbReference type="Rhea" id="RHEA-COMP:13640"/>
        <dbReference type="ChEBI" id="CHEBI:15377"/>
        <dbReference type="ChEBI" id="CHEBI:15378"/>
        <dbReference type="ChEBI" id="CHEBI:57305"/>
        <dbReference type="ChEBI" id="CHEBI:78442"/>
        <dbReference type="ChEBI" id="CHEBI:78522"/>
    </reaction>
</comment>
<dbReference type="HAMAP" id="MF_00518">
    <property type="entry name" value="Deacylase_Dtd"/>
    <property type="match status" value="1"/>
</dbReference>
<dbReference type="NCBIfam" id="TIGR00256">
    <property type="entry name" value="D-aminoacyl-tRNA deacylase"/>
    <property type="match status" value="1"/>
</dbReference>
<dbReference type="OrthoDB" id="9801395at2"/>
<dbReference type="GO" id="GO:0000049">
    <property type="term" value="F:tRNA binding"/>
    <property type="evidence" value="ECO:0007669"/>
    <property type="project" value="UniProtKB-UniRule"/>
</dbReference>